<dbReference type="SUPFAM" id="SSF81536">
    <property type="entry name" value="Subunit III of photosystem I reaction centre, PsaF"/>
    <property type="match status" value="1"/>
</dbReference>
<evidence type="ECO:0000313" key="6">
    <source>
        <dbReference type="EMBL" id="BCG67653.1"/>
    </source>
</evidence>
<reference evidence="6" key="1">
    <citation type="submission" date="2020-06" db="EMBL/GenBank/DDBJ databases">
        <title>Organellar genomes of a novel haptophyte.</title>
        <authorList>
            <person name="Kamikawa R."/>
            <person name="Miyashita H."/>
        </authorList>
    </citation>
    <scope>NUCLEOTIDE SEQUENCE</scope>
    <source>
        <strain evidence="6">NIES-3900</strain>
    </source>
</reference>
<dbReference type="InterPro" id="IPR003666">
    <property type="entry name" value="PSI_PsaF"/>
</dbReference>
<dbReference type="Pfam" id="PF02507">
    <property type="entry name" value="PSI_PsaF"/>
    <property type="match status" value="1"/>
</dbReference>
<evidence type="ECO:0000256" key="2">
    <source>
        <dbReference type="ARBA" id="ARBA00022531"/>
    </source>
</evidence>
<dbReference type="FunFam" id="1.10.8.110:FF:000001">
    <property type="entry name" value="Photosystem I reaction center subunit III"/>
    <property type="match status" value="1"/>
</dbReference>
<comment type="function">
    <text evidence="4">Participates in efficiency of electron transfer from plastocyanin to P700 (or cytochrome c553 in algae and cyanobacteria). This plastocyanin-docking protein contributes to the specific association of plastocyanin to PSI.</text>
</comment>
<keyword evidence="5" id="KW-0732">Signal</keyword>
<organism evidence="6">
    <name type="scientific">Haptophyceae sp. NIES-3900</name>
    <dbReference type="NCBI Taxonomy" id="2748608"/>
    <lineage>
        <taxon>Eukaryota</taxon>
        <taxon>Haptista</taxon>
        <taxon>Haptophyta</taxon>
    </lineage>
</organism>
<feature type="chain" id="PRO_5030571975" description="Photosystem I reaction center subunit III" evidence="5">
    <location>
        <begin position="25"/>
        <end position="185"/>
    </location>
</feature>
<dbReference type="GO" id="GO:0009538">
    <property type="term" value="C:photosystem I reaction center"/>
    <property type="evidence" value="ECO:0007669"/>
    <property type="project" value="UniProtKB-UniRule"/>
</dbReference>
<geneLocation type="chloroplast" evidence="6"/>
<keyword evidence="3 4" id="KW-0603">Photosystem I</keyword>
<evidence type="ECO:0000256" key="1">
    <source>
        <dbReference type="ARBA" id="ARBA00008386"/>
    </source>
</evidence>
<evidence type="ECO:0000256" key="4">
    <source>
        <dbReference type="RuleBase" id="RU368107"/>
    </source>
</evidence>
<keyword evidence="6" id="KW-0150">Chloroplast</keyword>
<accession>A0A7R6WD12</accession>
<evidence type="ECO:0000256" key="3">
    <source>
        <dbReference type="ARBA" id="ARBA00022836"/>
    </source>
</evidence>
<proteinExistence type="inferred from homology"/>
<protein>
    <recommendedName>
        <fullName evidence="4">Photosystem I reaction center subunit III</fullName>
    </recommendedName>
    <alternativeName>
        <fullName evidence="4">PSI-F</fullName>
    </alternativeName>
</protein>
<keyword evidence="6" id="KW-0934">Plastid</keyword>
<feature type="signal peptide" evidence="5">
    <location>
        <begin position="1"/>
        <end position="24"/>
    </location>
</feature>
<dbReference type="InterPro" id="IPR036577">
    <property type="entry name" value="PSI_PsaF_sf"/>
</dbReference>
<sequence>MKKLSTLFLIVLSSVLVVPDKAQADVAGLTPCGKSPAFKKRLTKSVKKLTKRLSNYEPGTPPYLALKKTIEKTEARFDRYGKSKLLCGTDGLPHLIVDGRWSHAGEFIVPGIFFLYSAGYIGWTGRSYLLFAKTSTKPTEKEIIIDVPAFLKIMSSGFLWPLAAWKEFTSGNLVASSSDVTVSPR</sequence>
<evidence type="ECO:0000256" key="5">
    <source>
        <dbReference type="SAM" id="SignalP"/>
    </source>
</evidence>
<dbReference type="PANTHER" id="PTHR34939">
    <property type="entry name" value="PHOTOSYSTEM I REACTION CENTER SUBUNIT III, CHLOROPLASTIC"/>
    <property type="match status" value="1"/>
</dbReference>
<dbReference type="Gene3D" id="1.10.8.110">
    <property type="entry name" value="Photosystem I PsaF, reaction centre subunit III"/>
    <property type="match status" value="1"/>
</dbReference>
<keyword evidence="2 4" id="KW-0602">Photosynthesis</keyword>
<dbReference type="EMBL" id="LC564893">
    <property type="protein sequence ID" value="BCG67653.1"/>
    <property type="molecule type" value="Genomic_DNA"/>
</dbReference>
<dbReference type="AlphaFoldDB" id="A0A7R6WD12"/>
<dbReference type="GO" id="GO:0015979">
    <property type="term" value="P:photosynthesis"/>
    <property type="evidence" value="ECO:0007669"/>
    <property type="project" value="UniProtKB-UniRule"/>
</dbReference>
<comment type="similarity">
    <text evidence="1 4">Belongs to the PsaF family.</text>
</comment>
<name>A0A7R6WD12_9EUKA</name>
<dbReference type="PANTHER" id="PTHR34939:SF1">
    <property type="entry name" value="PHOTOSYSTEM I REACTION CENTER SUBUNIT III, CHLOROPLASTIC"/>
    <property type="match status" value="1"/>
</dbReference>
<gene>
    <name evidence="6" type="primary">psaF</name>
</gene>